<evidence type="ECO:0000313" key="5">
    <source>
        <dbReference type="Proteomes" id="UP001060104"/>
    </source>
</evidence>
<reference evidence="1 4" key="1">
    <citation type="submission" date="2015-09" db="EMBL/GenBank/DDBJ databases">
        <authorList>
            <consortium name="Pathogen Informatics"/>
        </authorList>
    </citation>
    <scope>NUCLEOTIDE SEQUENCE [LARGE SCALE GENOMIC DNA]</scope>
    <source>
        <strain evidence="1 4">2789STDY5834846</strain>
    </source>
</reference>
<dbReference type="GeneID" id="69590814"/>
<keyword evidence="5" id="KW-1185">Reference proteome</keyword>
<dbReference type="RefSeq" id="WP_010537687.1">
    <property type="nucleotide sequence ID" value="NZ_CABMFH010000029.1"/>
</dbReference>
<evidence type="ECO:0000313" key="4">
    <source>
        <dbReference type="Proteomes" id="UP000095606"/>
    </source>
</evidence>
<accession>A0A3E5G482</accession>
<dbReference type="EMBL" id="CZAE01000026">
    <property type="protein sequence ID" value="CUQ12067.1"/>
    <property type="molecule type" value="Genomic_DNA"/>
</dbReference>
<protein>
    <submittedName>
        <fullName evidence="1">Uncharacterized protein</fullName>
    </submittedName>
</protein>
<sequence length="120" mass="13767">MTKENNHGPYEFLGNMVVSLMNVDPSVSISFLETEIHVSRRDVCAMRQGKDLHLYQYVRVMNCIMDEIHLEILLNVLLKELKTVLTAHCDLVIGTVPHRPYGNSQPAEWMVVMKWDGVRG</sequence>
<dbReference type="AlphaFoldDB" id="A0A3E5G482"/>
<accession>A0A174TVR6</accession>
<name>A0A3E5G482_9BACE</name>
<dbReference type="Proteomes" id="UP001060104">
    <property type="component" value="Chromosome"/>
</dbReference>
<gene>
    <name evidence="1" type="ORF">ERS852461_04277</name>
    <name evidence="2" type="ORF">NXW97_13270</name>
    <name evidence="3" type="ORF">NXY30_16385</name>
</gene>
<dbReference type="EMBL" id="JANUTS010000001">
    <property type="protein sequence ID" value="MCS2792971.1"/>
    <property type="molecule type" value="Genomic_DNA"/>
</dbReference>
<organism evidence="1 4">
    <name type="scientific">Bacteroides faecis</name>
    <dbReference type="NCBI Taxonomy" id="674529"/>
    <lineage>
        <taxon>Bacteria</taxon>
        <taxon>Pseudomonadati</taxon>
        <taxon>Bacteroidota</taxon>
        <taxon>Bacteroidia</taxon>
        <taxon>Bacteroidales</taxon>
        <taxon>Bacteroidaceae</taxon>
        <taxon>Bacteroides</taxon>
    </lineage>
</organism>
<evidence type="ECO:0000313" key="3">
    <source>
        <dbReference type="EMBL" id="UVQ72647.1"/>
    </source>
</evidence>
<proteinExistence type="predicted"/>
<evidence type="ECO:0000313" key="2">
    <source>
        <dbReference type="EMBL" id="MCS2792971.1"/>
    </source>
</evidence>
<dbReference type="Proteomes" id="UP001204548">
    <property type="component" value="Unassembled WGS sequence"/>
</dbReference>
<dbReference type="Proteomes" id="UP000095606">
    <property type="component" value="Unassembled WGS sequence"/>
</dbReference>
<dbReference type="EMBL" id="CP103141">
    <property type="protein sequence ID" value="UVQ72647.1"/>
    <property type="molecule type" value="Genomic_DNA"/>
</dbReference>
<evidence type="ECO:0000313" key="1">
    <source>
        <dbReference type="EMBL" id="CUQ12067.1"/>
    </source>
</evidence>
<reference evidence="2" key="2">
    <citation type="submission" date="2022-08" db="EMBL/GenBank/DDBJ databases">
        <title>Genome Sequencing of Bacteroides fragilis Group Isolates with Nanopore Technology.</title>
        <authorList>
            <person name="Tisza M.J."/>
            <person name="Smith D."/>
            <person name="Dekker J.P."/>
        </authorList>
    </citation>
    <scope>NUCLEOTIDE SEQUENCE</scope>
    <source>
        <strain evidence="2">BFG-351</strain>
        <strain evidence="3">BFG-527</strain>
    </source>
</reference>